<feature type="compositionally biased region" description="Polar residues" evidence="2">
    <location>
        <begin position="1"/>
        <end position="22"/>
    </location>
</feature>
<keyword evidence="4" id="KW-1185">Reference proteome</keyword>
<name>A0ABQ0KUC9_MYCCL</name>
<protein>
    <submittedName>
        <fullName evidence="3">Uncharacterized protein</fullName>
    </submittedName>
</protein>
<organism evidence="3 4">
    <name type="scientific">Mycena chlorophos</name>
    <name type="common">Agaric fungus</name>
    <name type="synonym">Agaricus chlorophos</name>
    <dbReference type="NCBI Taxonomy" id="658473"/>
    <lineage>
        <taxon>Eukaryota</taxon>
        <taxon>Fungi</taxon>
        <taxon>Dikarya</taxon>
        <taxon>Basidiomycota</taxon>
        <taxon>Agaricomycotina</taxon>
        <taxon>Agaricomycetes</taxon>
        <taxon>Agaricomycetidae</taxon>
        <taxon>Agaricales</taxon>
        <taxon>Marasmiineae</taxon>
        <taxon>Mycenaceae</taxon>
        <taxon>Mycena</taxon>
    </lineage>
</organism>
<accession>A0ABQ0KUC9</accession>
<gene>
    <name evidence="3" type="ORF">MCHLO_00070</name>
</gene>
<evidence type="ECO:0000256" key="1">
    <source>
        <dbReference type="SAM" id="Coils"/>
    </source>
</evidence>
<proteinExistence type="predicted"/>
<feature type="coiled-coil region" evidence="1">
    <location>
        <begin position="158"/>
        <end position="185"/>
    </location>
</feature>
<dbReference type="EMBL" id="DF837781">
    <property type="protein sequence ID" value="GAT42355.1"/>
    <property type="molecule type" value="Genomic_DNA"/>
</dbReference>
<feature type="region of interest" description="Disordered" evidence="2">
    <location>
        <begin position="1"/>
        <end position="61"/>
    </location>
</feature>
<keyword evidence="1" id="KW-0175">Coiled coil</keyword>
<reference evidence="3" key="1">
    <citation type="submission" date="2014-09" db="EMBL/GenBank/DDBJ databases">
        <title>Genome sequence of the luminous mushroom Mycena chlorophos for searching fungal bioluminescence genes.</title>
        <authorList>
            <person name="Tanaka Y."/>
            <person name="Kasuga D."/>
            <person name="Oba Y."/>
            <person name="Hase S."/>
            <person name="Sato K."/>
            <person name="Oba Y."/>
            <person name="Sakakibara Y."/>
        </authorList>
    </citation>
    <scope>NUCLEOTIDE SEQUENCE</scope>
</reference>
<evidence type="ECO:0000313" key="3">
    <source>
        <dbReference type="EMBL" id="GAT42355.1"/>
    </source>
</evidence>
<evidence type="ECO:0000313" key="4">
    <source>
        <dbReference type="Proteomes" id="UP000815677"/>
    </source>
</evidence>
<dbReference type="Proteomes" id="UP000815677">
    <property type="component" value="Unassembled WGS sequence"/>
</dbReference>
<evidence type="ECO:0000256" key="2">
    <source>
        <dbReference type="SAM" id="MobiDB-lite"/>
    </source>
</evidence>
<sequence length="203" mass="22432">MAQSNTKRPAVTGTSTAAMQSAHSRRNPHAVTQPPTQKKTKQQISDAEKATRERMRASANAKQADLYAEVNRIKAQTEAELASLQKKHPERQPAFITKLVNSGVKGNSRKANIGNAYLHYKSVRAPGSGLFVINFHRHTHLPHPLPAHISVIQAEIAAEKEEHKAKDTRDLLAKTKQDVEAIMKEFVLYRNGKRIGPPAVRGA</sequence>
<feature type="compositionally biased region" description="Basic and acidic residues" evidence="2">
    <location>
        <begin position="46"/>
        <end position="56"/>
    </location>
</feature>